<evidence type="ECO:0000256" key="3">
    <source>
        <dbReference type="ARBA" id="ARBA00022692"/>
    </source>
</evidence>
<comment type="subcellular location">
    <subcellularLocation>
        <location evidence="1">Membrane</location>
        <topology evidence="1">Multi-pass membrane protein</topology>
    </subcellularLocation>
</comment>
<feature type="transmembrane region" description="Helical" evidence="7">
    <location>
        <begin position="279"/>
        <end position="305"/>
    </location>
</feature>
<dbReference type="PATRIC" id="fig|883161.3.peg.1516"/>
<feature type="transmembrane region" description="Helical" evidence="7">
    <location>
        <begin position="64"/>
        <end position="81"/>
    </location>
</feature>
<protein>
    <recommendedName>
        <fullName evidence="10">AI-2E family transporter</fullName>
    </recommendedName>
</protein>
<dbReference type="EMBL" id="AGZR01000009">
    <property type="protein sequence ID" value="EPD31968.1"/>
    <property type="molecule type" value="Genomic_DNA"/>
</dbReference>
<gene>
    <name evidence="8" type="ORF">HMPREF9306_01526</name>
</gene>
<evidence type="ECO:0008006" key="10">
    <source>
        <dbReference type="Google" id="ProtNLM"/>
    </source>
</evidence>
<dbReference type="HOGENOM" id="CLU_031275_0_4_11"/>
<feature type="region of interest" description="Disordered" evidence="6">
    <location>
        <begin position="1"/>
        <end position="25"/>
    </location>
</feature>
<dbReference type="OrthoDB" id="9799225at2"/>
<evidence type="ECO:0000256" key="4">
    <source>
        <dbReference type="ARBA" id="ARBA00022989"/>
    </source>
</evidence>
<evidence type="ECO:0000256" key="6">
    <source>
        <dbReference type="SAM" id="MobiDB-lite"/>
    </source>
</evidence>
<reference evidence="8 9" key="1">
    <citation type="submission" date="2013-04" db="EMBL/GenBank/DDBJ databases">
        <title>The Genome Sequence of Propionimicrobium lymphophilum ACS-093-V-SCH5.</title>
        <authorList>
            <consortium name="The Broad Institute Genomics Platform"/>
            <person name="Earl A."/>
            <person name="Ward D."/>
            <person name="Feldgarden M."/>
            <person name="Gevers D."/>
            <person name="Saerens B."/>
            <person name="Vaneechoutte M."/>
            <person name="Walker B."/>
            <person name="Young S."/>
            <person name="Zeng Q."/>
            <person name="Gargeya S."/>
            <person name="Fitzgerald M."/>
            <person name="Haas B."/>
            <person name="Abouelleil A."/>
            <person name="Allen A.W."/>
            <person name="Alvarado L."/>
            <person name="Arachchi H.M."/>
            <person name="Berlin A.M."/>
            <person name="Chapman S.B."/>
            <person name="Gainer-Dewar J."/>
            <person name="Goldberg J."/>
            <person name="Griggs A."/>
            <person name="Gujja S."/>
            <person name="Hansen M."/>
            <person name="Howarth C."/>
            <person name="Imamovic A."/>
            <person name="Ireland A."/>
            <person name="Larimer J."/>
            <person name="McCowan C."/>
            <person name="Murphy C."/>
            <person name="Pearson M."/>
            <person name="Poon T.W."/>
            <person name="Priest M."/>
            <person name="Roberts A."/>
            <person name="Saif S."/>
            <person name="Shea T."/>
            <person name="Sisk P."/>
            <person name="Sykes S."/>
            <person name="Wortman J."/>
            <person name="Nusbaum C."/>
            <person name="Birren B."/>
        </authorList>
    </citation>
    <scope>NUCLEOTIDE SEQUENCE [LARGE SCALE GENOMIC DNA]</scope>
    <source>
        <strain evidence="8 9">ACS-093-V-SCH5</strain>
    </source>
</reference>
<keyword evidence="3 7" id="KW-0812">Transmembrane</keyword>
<name>S2VWT7_9ACTN</name>
<feature type="compositionally biased region" description="Polar residues" evidence="6">
    <location>
        <begin position="9"/>
        <end position="25"/>
    </location>
</feature>
<dbReference type="STRING" id="883161.HMPREF9306_01526"/>
<dbReference type="PANTHER" id="PTHR21716:SF64">
    <property type="entry name" value="AI-2 TRANSPORT PROTEIN TQSA"/>
    <property type="match status" value="1"/>
</dbReference>
<evidence type="ECO:0000256" key="1">
    <source>
        <dbReference type="ARBA" id="ARBA00004141"/>
    </source>
</evidence>
<evidence type="ECO:0000313" key="8">
    <source>
        <dbReference type="EMBL" id="EPD31968.1"/>
    </source>
</evidence>
<keyword evidence="4 7" id="KW-1133">Transmembrane helix</keyword>
<dbReference type="RefSeq" id="WP_016456350.1">
    <property type="nucleotide sequence ID" value="NZ_KE150269.1"/>
</dbReference>
<organism evidence="8 9">
    <name type="scientific">Propionimicrobium lymphophilum ACS-093-V-SCH5</name>
    <dbReference type="NCBI Taxonomy" id="883161"/>
    <lineage>
        <taxon>Bacteria</taxon>
        <taxon>Bacillati</taxon>
        <taxon>Actinomycetota</taxon>
        <taxon>Actinomycetes</taxon>
        <taxon>Propionibacteriales</taxon>
        <taxon>Propionibacteriaceae</taxon>
        <taxon>Propionimicrobium</taxon>
    </lineage>
</organism>
<dbReference type="Pfam" id="PF01594">
    <property type="entry name" value="AI-2E_transport"/>
    <property type="match status" value="1"/>
</dbReference>
<evidence type="ECO:0000313" key="9">
    <source>
        <dbReference type="Proteomes" id="UP000014417"/>
    </source>
</evidence>
<evidence type="ECO:0000256" key="7">
    <source>
        <dbReference type="SAM" id="Phobius"/>
    </source>
</evidence>
<feature type="transmembrane region" description="Helical" evidence="7">
    <location>
        <begin position="116"/>
        <end position="141"/>
    </location>
</feature>
<feature type="transmembrane region" description="Helical" evidence="7">
    <location>
        <begin position="195"/>
        <end position="218"/>
    </location>
</feature>
<keyword evidence="5 7" id="KW-0472">Membrane</keyword>
<feature type="transmembrane region" description="Helical" evidence="7">
    <location>
        <begin position="251"/>
        <end position="273"/>
    </location>
</feature>
<comment type="caution">
    <text evidence="8">The sequence shown here is derived from an EMBL/GenBank/DDBJ whole genome shotgun (WGS) entry which is preliminary data.</text>
</comment>
<comment type="similarity">
    <text evidence="2">Belongs to the autoinducer-2 exporter (AI-2E) (TC 2.A.86) family.</text>
</comment>
<dbReference type="GO" id="GO:0055085">
    <property type="term" value="P:transmembrane transport"/>
    <property type="evidence" value="ECO:0007669"/>
    <property type="project" value="TreeGrafter"/>
</dbReference>
<dbReference type="AlphaFoldDB" id="S2VWT7"/>
<dbReference type="PANTHER" id="PTHR21716">
    <property type="entry name" value="TRANSMEMBRANE PROTEIN"/>
    <property type="match status" value="1"/>
</dbReference>
<feature type="transmembrane region" description="Helical" evidence="7">
    <location>
        <begin position="354"/>
        <end position="376"/>
    </location>
</feature>
<proteinExistence type="inferred from homology"/>
<keyword evidence="9" id="KW-1185">Reference proteome</keyword>
<evidence type="ECO:0000256" key="5">
    <source>
        <dbReference type="ARBA" id="ARBA00023136"/>
    </source>
</evidence>
<dbReference type="InterPro" id="IPR002549">
    <property type="entry name" value="AI-2E-like"/>
</dbReference>
<dbReference type="Proteomes" id="UP000014417">
    <property type="component" value="Unassembled WGS sequence"/>
</dbReference>
<accession>S2VWT7</accession>
<dbReference type="GO" id="GO:0016020">
    <property type="term" value="C:membrane"/>
    <property type="evidence" value="ECO:0007669"/>
    <property type="project" value="UniProtKB-SubCell"/>
</dbReference>
<feature type="transmembrane region" description="Helical" evidence="7">
    <location>
        <begin position="317"/>
        <end position="334"/>
    </location>
</feature>
<evidence type="ECO:0000256" key="2">
    <source>
        <dbReference type="ARBA" id="ARBA00009773"/>
    </source>
</evidence>
<feature type="transmembrane region" description="Helical" evidence="7">
    <location>
        <begin position="87"/>
        <end position="104"/>
    </location>
</feature>
<sequence>MATAKRASGTGSTRVELQTMKDSPSATGLELLQEQRSKDTFTSADPAAVPQGPYWGAPPNMPRLVLIMLACLGLAGLIWLLKTLDWLLAPTFLALNLVIVVYPVQTHLMRRGWPKWLATLLAALALVGIFGVLVFAMFWAISSIVNEAPQIVNSAMPLYHEAFDQLAKLGMDPDTLNNFWAEFNPASLLGALPQVFSSVSGVISVIAVVFSMIIMMVLDVGGWEQRMMAAGRSHSRVVAAMRMFSRGIRKYWLVSTCFGIVMAGLNYAELLIVGAPLPYVWMLLTFITTYIPSVGFFFAMVPPVAVTFAMNGWQDGLLLLGMYLITTWVVQGVFQPMMTGDAVGINATVSLLSLLFWAWVFGPLGALIALPCTLLAKSLLVDADPKARWVNSLLSNGVRAKAAAAQS</sequence>